<feature type="domain" description="Spore protein YkvP/CgeB glycosyl transferase-like" evidence="1">
    <location>
        <begin position="258"/>
        <end position="366"/>
    </location>
</feature>
<evidence type="ECO:0000313" key="3">
    <source>
        <dbReference type="Proteomes" id="UP000309676"/>
    </source>
</evidence>
<dbReference type="Gene3D" id="3.40.50.2000">
    <property type="entry name" value="Glycogen Phosphorylase B"/>
    <property type="match status" value="3"/>
</dbReference>
<dbReference type="PANTHER" id="PTHR45947">
    <property type="entry name" value="SULFOQUINOVOSYL TRANSFERASE SQD2"/>
    <property type="match status" value="1"/>
</dbReference>
<dbReference type="SUPFAM" id="SSF53756">
    <property type="entry name" value="UDP-Glycosyltransferase/glycogen phosphorylase"/>
    <property type="match status" value="1"/>
</dbReference>
<dbReference type="GO" id="GO:0016757">
    <property type="term" value="F:glycosyltransferase activity"/>
    <property type="evidence" value="ECO:0007669"/>
    <property type="project" value="TreeGrafter"/>
</dbReference>
<dbReference type="Pfam" id="PF13524">
    <property type="entry name" value="Glyco_trans_1_2"/>
    <property type="match status" value="1"/>
</dbReference>
<comment type="caution">
    <text evidence="2">The sequence shown here is derived from an EMBL/GenBank/DDBJ whole genome shotgun (WGS) entry which is preliminary data.</text>
</comment>
<dbReference type="PANTHER" id="PTHR45947:SF3">
    <property type="entry name" value="SULFOQUINOVOSYL TRANSFERASE SQD2"/>
    <property type="match status" value="1"/>
</dbReference>
<gene>
    <name evidence="2" type="ORF">FE782_17535</name>
</gene>
<dbReference type="AlphaFoldDB" id="A0A5R9GDX7"/>
<dbReference type="InterPro" id="IPR055259">
    <property type="entry name" value="YkvP/CgeB_Glyco_trans-like"/>
</dbReference>
<dbReference type="CDD" id="cd03801">
    <property type="entry name" value="GT4_PimA-like"/>
    <property type="match status" value="1"/>
</dbReference>
<proteinExistence type="predicted"/>
<accession>A0A5R9GDX7</accession>
<name>A0A5R9GDX7_9BACL</name>
<keyword evidence="3" id="KW-1185">Reference proteome</keyword>
<keyword evidence="2" id="KW-0808">Transferase</keyword>
<reference evidence="2 3" key="1">
    <citation type="submission" date="2019-05" db="EMBL/GenBank/DDBJ databases">
        <authorList>
            <person name="Narsing Rao M.P."/>
            <person name="Li W.J."/>
        </authorList>
    </citation>
    <scope>NUCLEOTIDE SEQUENCE [LARGE SCALE GENOMIC DNA]</scope>
    <source>
        <strain evidence="2 3">SYSU_K30003</strain>
    </source>
</reference>
<evidence type="ECO:0000259" key="1">
    <source>
        <dbReference type="Pfam" id="PF13524"/>
    </source>
</evidence>
<sequence>MKGGTAEPMNLITRQAILRKYVRMQPIERTSPPSNAIKDKVLISPHGIGIGTLARALRAGGVHAAACSLYQDQYSYLSDICLNLNQHPMVLRKAIRDAFLEEALETYDIFHFRFGATFTGDKRDLKTMAARGKKLVVHHCGDEARILSVARSFNNPYVQSREAWPEERIRANMKLLTACVDHVIINDHELLPHVESYYKRVHIVPYAIDAKQFKPEYPSPNATPLVVHAPSHRRVKGTDFVLNAVERLQKEGHKFQFQLVEKMPHEQAKQLYQKATIVIDQLTVGTYANLSMEAMAMGKPVICHIREDLRDSFPPGLPIVGANPDTIYEVLRDVLRRPDEWGRLGAAGRRYVEQNHNYEKVARMLIDVYKQL</sequence>
<dbReference type="Proteomes" id="UP000309676">
    <property type="component" value="Unassembled WGS sequence"/>
</dbReference>
<organism evidence="2 3">
    <name type="scientific">Paenibacillus antri</name>
    <dbReference type="NCBI Taxonomy" id="2582848"/>
    <lineage>
        <taxon>Bacteria</taxon>
        <taxon>Bacillati</taxon>
        <taxon>Bacillota</taxon>
        <taxon>Bacilli</taxon>
        <taxon>Bacillales</taxon>
        <taxon>Paenibacillaceae</taxon>
        <taxon>Paenibacillus</taxon>
    </lineage>
</organism>
<protein>
    <submittedName>
        <fullName evidence="2">Glycosyltransferase family 4 protein</fullName>
    </submittedName>
</protein>
<evidence type="ECO:0000313" key="2">
    <source>
        <dbReference type="EMBL" id="TLS50853.1"/>
    </source>
</evidence>
<dbReference type="InterPro" id="IPR050194">
    <property type="entry name" value="Glycosyltransferase_grp1"/>
</dbReference>
<dbReference type="EMBL" id="VCIW01000012">
    <property type="protein sequence ID" value="TLS50853.1"/>
    <property type="molecule type" value="Genomic_DNA"/>
</dbReference>